<sequence>MKNELNDAWDTRVTDDNAAIKEIADKFYGGDTEFSTEELVQMSLQERAKIYGCHIAASWEYDYSALFGEITKHTGLSLQEALLFGVLAELKKPNPGQ</sequence>
<dbReference type="AlphaFoldDB" id="A0A0F9IS02"/>
<name>A0A0F9IS02_9ZZZZ</name>
<dbReference type="EMBL" id="LAZR01020155">
    <property type="protein sequence ID" value="KKL89917.1"/>
    <property type="molecule type" value="Genomic_DNA"/>
</dbReference>
<gene>
    <name evidence="1" type="ORF">LCGC14_1909930</name>
</gene>
<evidence type="ECO:0000313" key="1">
    <source>
        <dbReference type="EMBL" id="KKL89917.1"/>
    </source>
</evidence>
<reference evidence="1" key="1">
    <citation type="journal article" date="2015" name="Nature">
        <title>Complex archaea that bridge the gap between prokaryotes and eukaryotes.</title>
        <authorList>
            <person name="Spang A."/>
            <person name="Saw J.H."/>
            <person name="Jorgensen S.L."/>
            <person name="Zaremba-Niedzwiedzka K."/>
            <person name="Martijn J."/>
            <person name="Lind A.E."/>
            <person name="van Eijk R."/>
            <person name="Schleper C."/>
            <person name="Guy L."/>
            <person name="Ettema T.J."/>
        </authorList>
    </citation>
    <scope>NUCLEOTIDE SEQUENCE</scope>
</reference>
<accession>A0A0F9IS02</accession>
<proteinExistence type="predicted"/>
<comment type="caution">
    <text evidence="1">The sequence shown here is derived from an EMBL/GenBank/DDBJ whole genome shotgun (WGS) entry which is preliminary data.</text>
</comment>
<organism evidence="1">
    <name type="scientific">marine sediment metagenome</name>
    <dbReference type="NCBI Taxonomy" id="412755"/>
    <lineage>
        <taxon>unclassified sequences</taxon>
        <taxon>metagenomes</taxon>
        <taxon>ecological metagenomes</taxon>
    </lineage>
</organism>
<protein>
    <submittedName>
        <fullName evidence="1">Uncharacterized protein</fullName>
    </submittedName>
</protein>